<organism evidence="3 4">
    <name type="scientific">Phenylobacterium haematophilum</name>
    <dbReference type="NCBI Taxonomy" id="98513"/>
    <lineage>
        <taxon>Bacteria</taxon>
        <taxon>Pseudomonadati</taxon>
        <taxon>Pseudomonadota</taxon>
        <taxon>Alphaproteobacteria</taxon>
        <taxon>Caulobacterales</taxon>
        <taxon>Caulobacteraceae</taxon>
        <taxon>Phenylobacterium</taxon>
    </lineage>
</organism>
<dbReference type="AlphaFoldDB" id="A0A840A4K6"/>
<dbReference type="GO" id="GO:0031419">
    <property type="term" value="F:cobalamin binding"/>
    <property type="evidence" value="ECO:0007669"/>
    <property type="project" value="InterPro"/>
</dbReference>
<evidence type="ECO:0000256" key="1">
    <source>
        <dbReference type="SAM" id="MobiDB-lite"/>
    </source>
</evidence>
<dbReference type="EMBL" id="JACIDK010000008">
    <property type="protein sequence ID" value="MBB3893234.1"/>
    <property type="molecule type" value="Genomic_DNA"/>
</dbReference>
<dbReference type="RefSeq" id="WP_183776599.1">
    <property type="nucleotide sequence ID" value="NZ_JACIDK010000008.1"/>
</dbReference>
<dbReference type="InterPro" id="IPR006099">
    <property type="entry name" value="MeMalonylCoA_mutase_a/b_cat"/>
</dbReference>
<dbReference type="InterPro" id="IPR016176">
    <property type="entry name" value="Cbl-dep_enz_cat"/>
</dbReference>
<evidence type="ECO:0000313" key="4">
    <source>
        <dbReference type="Proteomes" id="UP000530564"/>
    </source>
</evidence>
<comment type="caution">
    <text evidence="3">The sequence shown here is derived from an EMBL/GenBank/DDBJ whole genome shotgun (WGS) entry which is preliminary data.</text>
</comment>
<keyword evidence="3" id="KW-0413">Isomerase</keyword>
<keyword evidence="4" id="KW-1185">Reference proteome</keyword>
<sequence length="476" mass="48791">MTDTSIASGAFPPATAADWRALVEKTLKDAPFESLQRTTLEGLPIAPLYEAAAGGARFMPRPHDADRPWDLRAAVAHPDPARARTDLLADLEGGAASGLLRIDPTGDHGVAVGSAADLARVLDGVLLELAPVALDAGFLGPKAADWLASAAKGSPTALLLFHMDPLNAFAQAGESPGPIESHLVSAATVGARLAESYPKAGLFLASGRAVHEAGGGEAGELAFMLASALAYAKALVRAGAGMDQAFVGIHLGLSADADYFATIAKLRAARVIWGQLTKACGVSAPARIEARSSQRMLAVQDPWTNMLRLTSAGFGAAVGGADAVVLGAFTDAIGLPTAFARRQSRNAQLVLMEEAHLGRVADPAAGSGYVEALTDEMSRAAWAQFQAIEAQGGLIAALASGHVAAQVAAVREARDAAGAPKIVGVTAFPPTQDAPVEVERHQPVAVEAPSPRLPGPDGRCPPLAPIRIAAPHEAAR</sequence>
<feature type="domain" description="Methylmalonyl-CoA mutase alpha/beta chain catalytic" evidence="2">
    <location>
        <begin position="106"/>
        <end position="447"/>
    </location>
</feature>
<protein>
    <submittedName>
        <fullName evidence="3">Methylmalonyl-CoA mutase</fullName>
        <ecNumber evidence="3">5.4.99.2</ecNumber>
    </submittedName>
</protein>
<dbReference type="Proteomes" id="UP000530564">
    <property type="component" value="Unassembled WGS sequence"/>
</dbReference>
<dbReference type="GO" id="GO:0004494">
    <property type="term" value="F:methylmalonyl-CoA mutase activity"/>
    <property type="evidence" value="ECO:0007669"/>
    <property type="project" value="UniProtKB-EC"/>
</dbReference>
<dbReference type="GO" id="GO:0005737">
    <property type="term" value="C:cytoplasm"/>
    <property type="evidence" value="ECO:0007669"/>
    <property type="project" value="TreeGrafter"/>
</dbReference>
<name>A0A840A4K6_9CAUL</name>
<dbReference type="EC" id="5.4.99.2" evidence="3"/>
<dbReference type="Gene3D" id="3.20.20.240">
    <property type="entry name" value="Methylmalonyl-CoA mutase"/>
    <property type="match status" value="1"/>
</dbReference>
<dbReference type="GO" id="GO:0019678">
    <property type="term" value="P:propionate metabolic process, methylmalonyl pathway"/>
    <property type="evidence" value="ECO:0007669"/>
    <property type="project" value="TreeGrafter"/>
</dbReference>
<dbReference type="Pfam" id="PF01642">
    <property type="entry name" value="MM_CoA_mutase"/>
    <property type="match status" value="1"/>
</dbReference>
<feature type="region of interest" description="Disordered" evidence="1">
    <location>
        <begin position="447"/>
        <end position="476"/>
    </location>
</feature>
<dbReference type="PANTHER" id="PTHR48101:SF4">
    <property type="entry name" value="METHYLMALONYL-COA MUTASE, MITOCHONDRIAL"/>
    <property type="match status" value="1"/>
</dbReference>
<evidence type="ECO:0000313" key="3">
    <source>
        <dbReference type="EMBL" id="MBB3893234.1"/>
    </source>
</evidence>
<dbReference type="PANTHER" id="PTHR48101">
    <property type="entry name" value="METHYLMALONYL-COA MUTASE, MITOCHONDRIAL-RELATED"/>
    <property type="match status" value="1"/>
</dbReference>
<evidence type="ECO:0000259" key="2">
    <source>
        <dbReference type="Pfam" id="PF01642"/>
    </source>
</evidence>
<accession>A0A840A4K6</accession>
<proteinExistence type="predicted"/>
<gene>
    <name evidence="3" type="ORF">GGQ61_003976</name>
</gene>
<reference evidence="3 4" key="1">
    <citation type="submission" date="2020-08" db="EMBL/GenBank/DDBJ databases">
        <title>Genomic Encyclopedia of Type Strains, Phase IV (KMG-IV): sequencing the most valuable type-strain genomes for metagenomic binning, comparative biology and taxonomic classification.</title>
        <authorList>
            <person name="Goeker M."/>
        </authorList>
    </citation>
    <scope>NUCLEOTIDE SEQUENCE [LARGE SCALE GENOMIC DNA]</scope>
    <source>
        <strain evidence="3 4">DSM 21793</strain>
    </source>
</reference>
<dbReference type="SUPFAM" id="SSF51703">
    <property type="entry name" value="Cobalamin (vitamin B12)-dependent enzymes"/>
    <property type="match status" value="1"/>
</dbReference>